<keyword evidence="1" id="KW-0597">Phosphoprotein</keyword>
<dbReference type="Pfam" id="PF00072">
    <property type="entry name" value="Response_reg"/>
    <property type="match status" value="1"/>
</dbReference>
<feature type="modified residue" description="4-aspartylphosphate" evidence="1">
    <location>
        <position position="99"/>
    </location>
</feature>
<feature type="domain" description="Response regulatory" evidence="2">
    <location>
        <begin position="48"/>
        <end position="164"/>
    </location>
</feature>
<accession>A0A246J530</accession>
<dbReference type="Gene3D" id="3.40.50.2300">
    <property type="match status" value="1"/>
</dbReference>
<reference evidence="4 5" key="1">
    <citation type="journal article" date="2008" name="Int. J. Syst. Evol. Microbiol.">
        <title>Description of Roseateles aquatilis sp. nov. and Roseateles terrae sp. nov., in the class Betaproteobacteria, and emended description of the genus Roseateles.</title>
        <authorList>
            <person name="Gomila M."/>
            <person name="Bowien B."/>
            <person name="Falsen E."/>
            <person name="Moore E.R."/>
            <person name="Lalucat J."/>
        </authorList>
    </citation>
    <scope>NUCLEOTIDE SEQUENCE [LARGE SCALE GENOMIC DNA]</scope>
    <source>
        <strain evidence="4 5">CCUG 48205</strain>
    </source>
</reference>
<dbReference type="SUPFAM" id="SSF55073">
    <property type="entry name" value="Nucleotide cyclase"/>
    <property type="match status" value="1"/>
</dbReference>
<dbReference type="Gene3D" id="3.30.70.270">
    <property type="match status" value="1"/>
</dbReference>
<dbReference type="AlphaFoldDB" id="A0A246J530"/>
<comment type="caution">
    <text evidence="4">The sequence shown here is derived from an EMBL/GenBank/DDBJ whole genome shotgun (WGS) entry which is preliminary data.</text>
</comment>
<evidence type="ECO:0000313" key="4">
    <source>
        <dbReference type="EMBL" id="OWQ87721.1"/>
    </source>
</evidence>
<proteinExistence type="predicted"/>
<keyword evidence="5" id="KW-1185">Reference proteome</keyword>
<dbReference type="SMART" id="SM00267">
    <property type="entry name" value="GGDEF"/>
    <property type="match status" value="1"/>
</dbReference>
<dbReference type="InterPro" id="IPR043128">
    <property type="entry name" value="Rev_trsase/Diguanyl_cyclase"/>
</dbReference>
<dbReference type="GO" id="GO:0000160">
    <property type="term" value="P:phosphorelay signal transduction system"/>
    <property type="evidence" value="ECO:0007669"/>
    <property type="project" value="InterPro"/>
</dbReference>
<dbReference type="InterPro" id="IPR011006">
    <property type="entry name" value="CheY-like_superfamily"/>
</dbReference>
<organism evidence="4 5">
    <name type="scientific">Roseateles aquatilis</name>
    <dbReference type="NCBI Taxonomy" id="431061"/>
    <lineage>
        <taxon>Bacteria</taxon>
        <taxon>Pseudomonadati</taxon>
        <taxon>Pseudomonadota</taxon>
        <taxon>Betaproteobacteria</taxon>
        <taxon>Burkholderiales</taxon>
        <taxon>Sphaerotilaceae</taxon>
        <taxon>Roseateles</taxon>
    </lineage>
</organism>
<dbReference type="InterPro" id="IPR050706">
    <property type="entry name" value="Cyclic-di-GMP_PDE-like"/>
</dbReference>
<dbReference type="InterPro" id="IPR001789">
    <property type="entry name" value="Sig_transdc_resp-reg_receiver"/>
</dbReference>
<dbReference type="PROSITE" id="PS50887">
    <property type="entry name" value="GGDEF"/>
    <property type="match status" value="1"/>
</dbReference>
<dbReference type="InterPro" id="IPR058245">
    <property type="entry name" value="NreC/VraR/RcsB-like_REC"/>
</dbReference>
<evidence type="ECO:0008006" key="6">
    <source>
        <dbReference type="Google" id="ProtNLM"/>
    </source>
</evidence>
<dbReference type="SUPFAM" id="SSF52172">
    <property type="entry name" value="CheY-like"/>
    <property type="match status" value="1"/>
</dbReference>
<sequence length="340" mass="36475">MIARQTLRTDPDTSLRGALLMRARRRAEDPGHAVTTRDCANPEHRFMDIFLVEDSAAIRRLLARRLETLPGARVVGEAESAPQAIALIDWLQPHTVLLDMTLTVGTGIDVLRALRGKGFQGRILMLTHHAADAYRDLCLKAGADGFYDKGSGLETLFGDLDGLLRDEAASARVARPVSPPRDTVTGLLGQAALIERLDELLRMMNAEAGKVAVTVVVLNGLQALLRSEGVAAAAPVLVEIGRRLSGCAGPADLLARHADEQFALVVSRVASPAEAEALAQRMRDALDLPFDLNGRAARLASRVGLSTYPRDAITARGLLTLAESRAHGHLLPERGSAVVH</sequence>
<feature type="domain" description="GGDEF" evidence="3">
    <location>
        <begin position="209"/>
        <end position="340"/>
    </location>
</feature>
<dbReference type="PROSITE" id="PS50110">
    <property type="entry name" value="RESPONSE_REGULATORY"/>
    <property type="match status" value="1"/>
</dbReference>
<protein>
    <recommendedName>
        <fullName evidence="6">Response regulatory domain-containing protein</fullName>
    </recommendedName>
</protein>
<dbReference type="CDD" id="cd17535">
    <property type="entry name" value="REC_NarL-like"/>
    <property type="match status" value="1"/>
</dbReference>
<dbReference type="InterPro" id="IPR000160">
    <property type="entry name" value="GGDEF_dom"/>
</dbReference>
<dbReference type="Pfam" id="PF00990">
    <property type="entry name" value="GGDEF"/>
    <property type="match status" value="1"/>
</dbReference>
<dbReference type="SMART" id="SM00448">
    <property type="entry name" value="REC"/>
    <property type="match status" value="1"/>
</dbReference>
<dbReference type="PANTHER" id="PTHR33121:SF70">
    <property type="entry name" value="SIGNALING PROTEIN YKOW"/>
    <property type="match status" value="1"/>
</dbReference>
<dbReference type="InterPro" id="IPR029787">
    <property type="entry name" value="Nucleotide_cyclase"/>
</dbReference>
<dbReference type="PANTHER" id="PTHR33121">
    <property type="entry name" value="CYCLIC DI-GMP PHOSPHODIESTERASE PDEF"/>
    <property type="match status" value="1"/>
</dbReference>
<evidence type="ECO:0000313" key="5">
    <source>
        <dbReference type="Proteomes" id="UP000197468"/>
    </source>
</evidence>
<dbReference type="GO" id="GO:0071111">
    <property type="term" value="F:cyclic-guanylate-specific phosphodiesterase activity"/>
    <property type="evidence" value="ECO:0007669"/>
    <property type="project" value="InterPro"/>
</dbReference>
<evidence type="ECO:0000259" key="3">
    <source>
        <dbReference type="PROSITE" id="PS50887"/>
    </source>
</evidence>
<evidence type="ECO:0000256" key="1">
    <source>
        <dbReference type="PROSITE-ProRule" id="PRU00169"/>
    </source>
</evidence>
<dbReference type="Proteomes" id="UP000197468">
    <property type="component" value="Unassembled WGS sequence"/>
</dbReference>
<evidence type="ECO:0000259" key="2">
    <source>
        <dbReference type="PROSITE" id="PS50110"/>
    </source>
</evidence>
<gene>
    <name evidence="4" type="ORF">CDN99_17675</name>
</gene>
<dbReference type="EMBL" id="NIOF01000008">
    <property type="protein sequence ID" value="OWQ87721.1"/>
    <property type="molecule type" value="Genomic_DNA"/>
</dbReference>
<name>A0A246J530_9BURK</name>